<dbReference type="InterPro" id="IPR004099">
    <property type="entry name" value="Pyr_nucl-diS_OxRdtase_dimer"/>
</dbReference>
<dbReference type="Gene3D" id="3.50.50.60">
    <property type="entry name" value="FAD/NAD(P)-binding domain"/>
    <property type="match status" value="2"/>
</dbReference>
<evidence type="ECO:0000256" key="6">
    <source>
        <dbReference type="ARBA" id="ARBA00023284"/>
    </source>
</evidence>
<evidence type="ECO:0000259" key="8">
    <source>
        <dbReference type="Pfam" id="PF07992"/>
    </source>
</evidence>
<evidence type="ECO:0000256" key="5">
    <source>
        <dbReference type="ARBA" id="ARBA00023002"/>
    </source>
</evidence>
<feature type="domain" description="FAD/NAD(P)-binding" evidence="8">
    <location>
        <begin position="4"/>
        <end position="283"/>
    </location>
</feature>
<evidence type="ECO:0000259" key="7">
    <source>
        <dbReference type="Pfam" id="PF02852"/>
    </source>
</evidence>
<keyword evidence="4" id="KW-0274">FAD</keyword>
<dbReference type="PRINTS" id="PR00411">
    <property type="entry name" value="PNDRDTASEI"/>
</dbReference>
<evidence type="ECO:0000256" key="4">
    <source>
        <dbReference type="ARBA" id="ARBA00022827"/>
    </source>
</evidence>
<dbReference type="Pfam" id="PF07992">
    <property type="entry name" value="Pyr_redox_2"/>
    <property type="match status" value="1"/>
</dbReference>
<comment type="cofactor">
    <cofactor evidence="1">
        <name>FAD</name>
        <dbReference type="ChEBI" id="CHEBI:57692"/>
    </cofactor>
</comment>
<dbReference type="Gene3D" id="3.30.390.30">
    <property type="match status" value="1"/>
</dbReference>
<proteinExistence type="inferred from homology"/>
<protein>
    <submittedName>
        <fullName evidence="9">CoA-disulfide reductase</fullName>
    </submittedName>
</protein>
<dbReference type="SUPFAM" id="SSF55424">
    <property type="entry name" value="FAD/NAD-linked reductases, dimerisation (C-terminal) domain"/>
    <property type="match status" value="1"/>
</dbReference>
<dbReference type="EMBL" id="VCQV01000004">
    <property type="protein sequence ID" value="TWP38030.1"/>
    <property type="molecule type" value="Genomic_DNA"/>
</dbReference>
<dbReference type="InterPro" id="IPR036188">
    <property type="entry name" value="FAD/NAD-bd_sf"/>
</dbReference>
<keyword evidence="10" id="KW-1185">Reference proteome</keyword>
<sequence length="444" mass="47092">MARTIVIIGGSAAGMGAAGAAQQVDPDVHVIIYTELADVGYSPCGIPYVHGKEIDSFDRLILQGKEFYADRGFDIHYETVVSGIDTKRHTIDVPGEGSVGYDQLVIATGFKYEQPKVPGSDLGNLYYVRDIRAAQRWDKILDSVHHAVIADAQPIGVEMATALAHRGIETHLVDPHPWPMAEITDPDIMEPVEESWRELGVHLHLNTRIDAFLGTERVQAVRTSNGDIAVDMVVVGTKKLPNNDLAAAAGVKCGSTGGLIVDEHMRTSVPDVFAAGDCVEVPQGTTGVPVQGLSGSHAYAQGKIAGSGAAGTLRSYSPVYVPWGLVAGKWMVGGVSFGETLAGALGIPYVKGVAEGISRARYYPGFKKIRVKLLAEPGTLKLIGAQLVGGEGIKERCDFLAMAARKGLTLHDIAWMENVYSPAMGALAEPMALAAQNGLTAVQS</sequence>
<dbReference type="InterPro" id="IPR023753">
    <property type="entry name" value="FAD/NAD-binding_dom"/>
</dbReference>
<keyword evidence="6" id="KW-0676">Redox-active center</keyword>
<dbReference type="PRINTS" id="PR00368">
    <property type="entry name" value="FADPNR"/>
</dbReference>
<dbReference type="Pfam" id="PF02852">
    <property type="entry name" value="Pyr_redox_dim"/>
    <property type="match status" value="1"/>
</dbReference>
<evidence type="ECO:0000256" key="1">
    <source>
        <dbReference type="ARBA" id="ARBA00001974"/>
    </source>
</evidence>
<evidence type="ECO:0000313" key="9">
    <source>
        <dbReference type="EMBL" id="TWP38030.1"/>
    </source>
</evidence>
<dbReference type="InterPro" id="IPR016156">
    <property type="entry name" value="FAD/NAD-linked_Rdtase_dimer_sf"/>
</dbReference>
<evidence type="ECO:0000313" key="10">
    <source>
        <dbReference type="Proteomes" id="UP000320244"/>
    </source>
</evidence>
<evidence type="ECO:0000256" key="2">
    <source>
        <dbReference type="ARBA" id="ARBA00009130"/>
    </source>
</evidence>
<dbReference type="RefSeq" id="WP_146315600.1">
    <property type="nucleotide sequence ID" value="NZ_VCQV01000004.1"/>
</dbReference>
<organism evidence="9 10">
    <name type="scientific">Leekyejoonella antrihumi</name>
    <dbReference type="NCBI Taxonomy" id="1660198"/>
    <lineage>
        <taxon>Bacteria</taxon>
        <taxon>Bacillati</taxon>
        <taxon>Actinomycetota</taxon>
        <taxon>Actinomycetes</taxon>
        <taxon>Micrococcales</taxon>
        <taxon>Dermacoccaceae</taxon>
        <taxon>Leekyejoonella</taxon>
    </lineage>
</organism>
<name>A0A563E666_9MICO</name>
<evidence type="ECO:0000256" key="3">
    <source>
        <dbReference type="ARBA" id="ARBA00022630"/>
    </source>
</evidence>
<comment type="similarity">
    <text evidence="2">Belongs to the class-III pyridine nucleotide-disulfide oxidoreductase family.</text>
</comment>
<keyword evidence="5" id="KW-0560">Oxidoreductase</keyword>
<dbReference type="PANTHER" id="PTHR43429:SF1">
    <property type="entry name" value="NAD(P)H SULFUR OXIDOREDUCTASE (COA-DEPENDENT)"/>
    <property type="match status" value="1"/>
</dbReference>
<dbReference type="AlphaFoldDB" id="A0A563E666"/>
<dbReference type="PANTHER" id="PTHR43429">
    <property type="entry name" value="PYRIDINE NUCLEOTIDE-DISULFIDE OXIDOREDUCTASE DOMAIN-CONTAINING"/>
    <property type="match status" value="1"/>
</dbReference>
<dbReference type="GO" id="GO:0016491">
    <property type="term" value="F:oxidoreductase activity"/>
    <property type="evidence" value="ECO:0007669"/>
    <property type="project" value="UniProtKB-KW"/>
</dbReference>
<dbReference type="OrthoDB" id="9768666at2"/>
<gene>
    <name evidence="9" type="ORF">FGL98_04815</name>
</gene>
<feature type="domain" description="Pyridine nucleotide-disulphide oxidoreductase dimerisation" evidence="7">
    <location>
        <begin position="337"/>
        <end position="424"/>
    </location>
</feature>
<dbReference type="SUPFAM" id="SSF51905">
    <property type="entry name" value="FAD/NAD(P)-binding domain"/>
    <property type="match status" value="1"/>
</dbReference>
<reference evidence="9 10" key="2">
    <citation type="submission" date="2019-08" db="EMBL/GenBank/DDBJ databases">
        <title>Jejuicoccus antrihumi gen. nov., sp. nov., a new member of the family Dermacoccaceae isolated from a cave.</title>
        <authorList>
            <person name="Schumann P."/>
            <person name="Kim I.S."/>
        </authorList>
    </citation>
    <scope>NUCLEOTIDE SEQUENCE [LARGE SCALE GENOMIC DNA]</scope>
    <source>
        <strain evidence="9 10">C5-26</strain>
    </source>
</reference>
<dbReference type="Proteomes" id="UP000320244">
    <property type="component" value="Unassembled WGS sequence"/>
</dbReference>
<keyword evidence="3" id="KW-0285">Flavoprotein</keyword>
<comment type="caution">
    <text evidence="9">The sequence shown here is derived from an EMBL/GenBank/DDBJ whole genome shotgun (WGS) entry which is preliminary data.</text>
</comment>
<dbReference type="InterPro" id="IPR050260">
    <property type="entry name" value="FAD-bd_OxRdtase"/>
</dbReference>
<reference evidence="9 10" key="1">
    <citation type="submission" date="2019-05" db="EMBL/GenBank/DDBJ databases">
        <authorList>
            <person name="Lee S.D."/>
        </authorList>
    </citation>
    <scope>NUCLEOTIDE SEQUENCE [LARGE SCALE GENOMIC DNA]</scope>
    <source>
        <strain evidence="9 10">C5-26</strain>
    </source>
</reference>
<accession>A0A563E666</accession>